<dbReference type="PANTHER" id="PTHR11557">
    <property type="entry name" value="PORPHOBILINOGEN DEAMINASE"/>
    <property type="match status" value="1"/>
</dbReference>
<dbReference type="PANTHER" id="PTHR11557:SF0">
    <property type="entry name" value="PORPHOBILINOGEN DEAMINASE"/>
    <property type="match status" value="1"/>
</dbReference>
<evidence type="ECO:0000259" key="8">
    <source>
        <dbReference type="Pfam" id="PF01379"/>
    </source>
</evidence>
<dbReference type="InterPro" id="IPR000860">
    <property type="entry name" value="HemC"/>
</dbReference>
<evidence type="ECO:0000259" key="9">
    <source>
        <dbReference type="Pfam" id="PF03900"/>
    </source>
</evidence>
<evidence type="ECO:0000256" key="3">
    <source>
        <dbReference type="ARBA" id="ARBA00005638"/>
    </source>
</evidence>
<feature type="domain" description="Porphobilinogen deaminase N-terminal" evidence="8">
    <location>
        <begin position="1"/>
        <end position="94"/>
    </location>
</feature>
<organism evidence="10 11">
    <name type="scientific">Arthrobacter crystallopoietes BAB-32</name>
    <dbReference type="NCBI Taxonomy" id="1246476"/>
    <lineage>
        <taxon>Bacteria</taxon>
        <taxon>Bacillati</taxon>
        <taxon>Actinomycetota</taxon>
        <taxon>Actinomycetes</taxon>
        <taxon>Micrococcales</taxon>
        <taxon>Micrococcaceae</taxon>
        <taxon>Crystallibacter</taxon>
    </lineage>
</organism>
<protein>
    <recommendedName>
        <fullName evidence="4">hydroxymethylbilane synthase</fullName>
        <ecNumber evidence="4">2.5.1.61</ecNumber>
    </recommendedName>
</protein>
<dbReference type="InterPro" id="IPR036803">
    <property type="entry name" value="Porphobilinogen_deaminase_C_sf"/>
</dbReference>
<feature type="non-terminal residue" evidence="10">
    <location>
        <position position="1"/>
    </location>
</feature>
<evidence type="ECO:0000256" key="6">
    <source>
        <dbReference type="ARBA" id="ARBA00023244"/>
    </source>
</evidence>
<proteinExistence type="inferred from homology"/>
<dbReference type="InterPro" id="IPR022418">
    <property type="entry name" value="Porphobilinogen_deaminase_C"/>
</dbReference>
<dbReference type="Pfam" id="PF01379">
    <property type="entry name" value="Porphobil_deam"/>
    <property type="match status" value="1"/>
</dbReference>
<dbReference type="PROSITE" id="PS00533">
    <property type="entry name" value="PORPHOBILINOGEN_DEAM"/>
    <property type="match status" value="1"/>
</dbReference>
<dbReference type="AlphaFoldDB" id="N1VBE7"/>
<evidence type="ECO:0000313" key="11">
    <source>
        <dbReference type="Proteomes" id="UP000010729"/>
    </source>
</evidence>
<name>N1VBE7_9MICC</name>
<dbReference type="GO" id="GO:0004418">
    <property type="term" value="F:hydroxymethylbilane synthase activity"/>
    <property type="evidence" value="ECO:0007669"/>
    <property type="project" value="UniProtKB-EC"/>
</dbReference>
<keyword evidence="6" id="KW-0627">Porphyrin biosynthesis</keyword>
<comment type="similarity">
    <text evidence="3">Belongs to the HMBS family.</text>
</comment>
<sequence length="197" mass="20487">PRRAAQLRAARPDLEVIDIRGNVDTRLGRVRGMTGPEVIDGKKGDLDAVVLAAAGLTRLGRTHTITELLDPSVMLPAPGQGSLAVECRQADADADTALSAALREYDDEPTRLAVTAERSLLARLEAGCSAPIGALAAVEDGKLGLEAVVCSPDGQRLLRRRLEVAADGMEAAVGLGVRLAEALLDDGAAELTPLAAR</sequence>
<dbReference type="Gene3D" id="3.40.190.10">
    <property type="entry name" value="Periplasmic binding protein-like II"/>
    <property type="match status" value="1"/>
</dbReference>
<dbReference type="GO" id="GO:0005737">
    <property type="term" value="C:cytoplasm"/>
    <property type="evidence" value="ECO:0007669"/>
    <property type="project" value="TreeGrafter"/>
</dbReference>
<dbReference type="SUPFAM" id="SSF54782">
    <property type="entry name" value="Porphobilinogen deaminase (hydroxymethylbilane synthase), C-terminal domain"/>
    <property type="match status" value="1"/>
</dbReference>
<evidence type="ECO:0000256" key="1">
    <source>
        <dbReference type="ARBA" id="ARBA00001916"/>
    </source>
</evidence>
<comment type="cofactor">
    <cofactor evidence="1">
        <name>dipyrromethane</name>
        <dbReference type="ChEBI" id="CHEBI:60342"/>
    </cofactor>
</comment>
<evidence type="ECO:0000256" key="7">
    <source>
        <dbReference type="ARBA" id="ARBA00048169"/>
    </source>
</evidence>
<dbReference type="EMBL" id="ANPE02000068">
    <property type="protein sequence ID" value="EMY35628.1"/>
    <property type="molecule type" value="Genomic_DNA"/>
</dbReference>
<comment type="function">
    <text evidence="2">Tetrapolymerization of the monopyrrole PBG into the hydroxymethylbilane pre-uroporphyrinogen in several discrete steps.</text>
</comment>
<dbReference type="EC" id="2.5.1.61" evidence="4"/>
<evidence type="ECO:0000256" key="2">
    <source>
        <dbReference type="ARBA" id="ARBA00002869"/>
    </source>
</evidence>
<evidence type="ECO:0000313" key="10">
    <source>
        <dbReference type="EMBL" id="EMY35628.1"/>
    </source>
</evidence>
<dbReference type="Gene3D" id="3.30.160.40">
    <property type="entry name" value="Porphobilinogen deaminase, C-terminal domain"/>
    <property type="match status" value="1"/>
</dbReference>
<dbReference type="SUPFAM" id="SSF53850">
    <property type="entry name" value="Periplasmic binding protein-like II"/>
    <property type="match status" value="1"/>
</dbReference>
<feature type="domain" description="Porphobilinogen deaminase C-terminal" evidence="9">
    <location>
        <begin position="112"/>
        <end position="184"/>
    </location>
</feature>
<dbReference type="InterPro" id="IPR022417">
    <property type="entry name" value="Porphobilin_deaminase_N"/>
</dbReference>
<evidence type="ECO:0000256" key="4">
    <source>
        <dbReference type="ARBA" id="ARBA00012655"/>
    </source>
</evidence>
<evidence type="ECO:0000256" key="5">
    <source>
        <dbReference type="ARBA" id="ARBA00022679"/>
    </source>
</evidence>
<gene>
    <name evidence="10" type="primary">hemC</name>
    <name evidence="10" type="ORF">D477_003383</name>
</gene>
<reference evidence="10 11" key="1">
    <citation type="journal article" date="2013" name="Genome Announc.">
        <title>Draft Genome Sequence of Arthrobacter crystallopoietes Strain BAB-32, Revealing Genes for Bioremediation.</title>
        <authorList>
            <person name="Joshi M.N."/>
            <person name="Pandit A.S."/>
            <person name="Sharma A."/>
            <person name="Pandya R.V."/>
            <person name="Desai S.M."/>
            <person name="Saxena A.K."/>
            <person name="Bagatharia S.B."/>
        </authorList>
    </citation>
    <scope>NUCLEOTIDE SEQUENCE [LARGE SCALE GENOMIC DNA]</scope>
    <source>
        <strain evidence="10 11">BAB-32</strain>
    </source>
</reference>
<comment type="catalytic activity">
    <reaction evidence="7">
        <text>4 porphobilinogen + H2O = hydroxymethylbilane + 4 NH4(+)</text>
        <dbReference type="Rhea" id="RHEA:13185"/>
        <dbReference type="ChEBI" id="CHEBI:15377"/>
        <dbReference type="ChEBI" id="CHEBI:28938"/>
        <dbReference type="ChEBI" id="CHEBI:57845"/>
        <dbReference type="ChEBI" id="CHEBI:58126"/>
        <dbReference type="EC" id="2.5.1.61"/>
    </reaction>
</comment>
<dbReference type="GO" id="GO:0006783">
    <property type="term" value="P:heme biosynthetic process"/>
    <property type="evidence" value="ECO:0007669"/>
    <property type="project" value="TreeGrafter"/>
</dbReference>
<keyword evidence="5 10" id="KW-0808">Transferase</keyword>
<dbReference type="Proteomes" id="UP000010729">
    <property type="component" value="Unassembled WGS sequence"/>
</dbReference>
<dbReference type="Pfam" id="PF03900">
    <property type="entry name" value="Porphobil_deamC"/>
    <property type="match status" value="1"/>
</dbReference>
<accession>N1VBE7</accession>
<dbReference type="InterPro" id="IPR022419">
    <property type="entry name" value="Porphobilin_deaminase_cofac_BS"/>
</dbReference>
<keyword evidence="11" id="KW-1185">Reference proteome</keyword>
<comment type="caution">
    <text evidence="10">The sequence shown here is derived from an EMBL/GenBank/DDBJ whole genome shotgun (WGS) entry which is preliminary data.</text>
</comment>